<reference evidence="4" key="2">
    <citation type="submission" date="2024-10" db="UniProtKB">
        <authorList>
            <consortium name="EnsemblProtists"/>
        </authorList>
    </citation>
    <scope>IDENTIFICATION</scope>
</reference>
<dbReference type="PANTHER" id="PTHR34203:SF15">
    <property type="entry name" value="SLL1173 PROTEIN"/>
    <property type="match status" value="1"/>
</dbReference>
<dbReference type="KEGG" id="ehx:EMIHUDRAFT_101764"/>
<dbReference type="InterPro" id="IPR052514">
    <property type="entry name" value="SAM-dependent_MTase"/>
</dbReference>
<evidence type="ECO:0000256" key="1">
    <source>
        <dbReference type="SAM" id="MobiDB-lite"/>
    </source>
</evidence>
<keyword evidence="5" id="KW-1185">Reference proteome</keyword>
<organism evidence="4 5">
    <name type="scientific">Emiliania huxleyi (strain CCMP1516)</name>
    <dbReference type="NCBI Taxonomy" id="280463"/>
    <lineage>
        <taxon>Eukaryota</taxon>
        <taxon>Haptista</taxon>
        <taxon>Haptophyta</taxon>
        <taxon>Prymnesiophyceae</taxon>
        <taxon>Isochrysidales</taxon>
        <taxon>Noelaerhabdaceae</taxon>
        <taxon>Emiliania</taxon>
    </lineage>
</organism>
<dbReference type="GeneID" id="17266618"/>
<dbReference type="InterPro" id="IPR006342">
    <property type="entry name" value="FkbM_mtfrase"/>
</dbReference>
<evidence type="ECO:0000256" key="2">
    <source>
        <dbReference type="SAM" id="SignalP"/>
    </source>
</evidence>
<dbReference type="Gene3D" id="3.40.50.150">
    <property type="entry name" value="Vaccinia Virus protein VP39"/>
    <property type="match status" value="1"/>
</dbReference>
<feature type="compositionally biased region" description="Gly residues" evidence="1">
    <location>
        <begin position="308"/>
        <end position="335"/>
    </location>
</feature>
<dbReference type="Proteomes" id="UP000013827">
    <property type="component" value="Unassembled WGS sequence"/>
</dbReference>
<dbReference type="HOGENOM" id="CLU_830098_0_0_1"/>
<evidence type="ECO:0000313" key="5">
    <source>
        <dbReference type="Proteomes" id="UP000013827"/>
    </source>
</evidence>
<feature type="domain" description="Methyltransferase FkbM" evidence="3">
    <location>
        <begin position="73"/>
        <end position="244"/>
    </location>
</feature>
<evidence type="ECO:0000313" key="4">
    <source>
        <dbReference type="EnsemblProtists" id="EOD21071"/>
    </source>
</evidence>
<protein>
    <recommendedName>
        <fullName evidence="3">Methyltransferase FkbM domain-containing protein</fullName>
    </recommendedName>
</protein>
<dbReference type="SUPFAM" id="SSF53335">
    <property type="entry name" value="S-adenosyl-L-methionine-dependent methyltransferases"/>
    <property type="match status" value="1"/>
</dbReference>
<feature type="signal peptide" evidence="2">
    <location>
        <begin position="1"/>
        <end position="17"/>
    </location>
</feature>
<dbReference type="InterPro" id="IPR029063">
    <property type="entry name" value="SAM-dependent_MTases_sf"/>
</dbReference>
<dbReference type="Pfam" id="PF05050">
    <property type="entry name" value="Methyltransf_21"/>
    <property type="match status" value="1"/>
</dbReference>
<dbReference type="AlphaFoldDB" id="A0A0D3JC36"/>
<accession>A0A0D3JC36</accession>
<keyword evidence="2" id="KW-0732">Signal</keyword>
<reference evidence="5" key="1">
    <citation type="journal article" date="2013" name="Nature">
        <title>Pan genome of the phytoplankton Emiliania underpins its global distribution.</title>
        <authorList>
            <person name="Read B.A."/>
            <person name="Kegel J."/>
            <person name="Klute M.J."/>
            <person name="Kuo A."/>
            <person name="Lefebvre S.C."/>
            <person name="Maumus F."/>
            <person name="Mayer C."/>
            <person name="Miller J."/>
            <person name="Monier A."/>
            <person name="Salamov A."/>
            <person name="Young J."/>
            <person name="Aguilar M."/>
            <person name="Claverie J.M."/>
            <person name="Frickenhaus S."/>
            <person name="Gonzalez K."/>
            <person name="Herman E.K."/>
            <person name="Lin Y.C."/>
            <person name="Napier J."/>
            <person name="Ogata H."/>
            <person name="Sarno A.F."/>
            <person name="Shmutz J."/>
            <person name="Schroeder D."/>
            <person name="de Vargas C."/>
            <person name="Verret F."/>
            <person name="von Dassow P."/>
            <person name="Valentin K."/>
            <person name="Van de Peer Y."/>
            <person name="Wheeler G."/>
            <person name="Dacks J.B."/>
            <person name="Delwiche C.F."/>
            <person name="Dyhrman S.T."/>
            <person name="Glockner G."/>
            <person name="John U."/>
            <person name="Richards T."/>
            <person name="Worden A.Z."/>
            <person name="Zhang X."/>
            <person name="Grigoriev I.V."/>
            <person name="Allen A.E."/>
            <person name="Bidle K."/>
            <person name="Borodovsky M."/>
            <person name="Bowler C."/>
            <person name="Brownlee C."/>
            <person name="Cock J.M."/>
            <person name="Elias M."/>
            <person name="Gladyshev V.N."/>
            <person name="Groth M."/>
            <person name="Guda C."/>
            <person name="Hadaegh A."/>
            <person name="Iglesias-Rodriguez M.D."/>
            <person name="Jenkins J."/>
            <person name="Jones B.M."/>
            <person name="Lawson T."/>
            <person name="Leese F."/>
            <person name="Lindquist E."/>
            <person name="Lobanov A."/>
            <person name="Lomsadze A."/>
            <person name="Malik S.B."/>
            <person name="Marsh M.E."/>
            <person name="Mackinder L."/>
            <person name="Mock T."/>
            <person name="Mueller-Roeber B."/>
            <person name="Pagarete A."/>
            <person name="Parker M."/>
            <person name="Probert I."/>
            <person name="Quesneville H."/>
            <person name="Raines C."/>
            <person name="Rensing S.A."/>
            <person name="Riano-Pachon D.M."/>
            <person name="Richier S."/>
            <person name="Rokitta S."/>
            <person name="Shiraiwa Y."/>
            <person name="Soanes D.M."/>
            <person name="van der Giezen M."/>
            <person name="Wahlund T.M."/>
            <person name="Williams B."/>
            <person name="Wilson W."/>
            <person name="Wolfe G."/>
            <person name="Wurch L.L."/>
        </authorList>
    </citation>
    <scope>NUCLEOTIDE SEQUENCE</scope>
</reference>
<evidence type="ECO:0000259" key="3">
    <source>
        <dbReference type="Pfam" id="PF05050"/>
    </source>
</evidence>
<dbReference type="RefSeq" id="XP_005773500.1">
    <property type="nucleotide sequence ID" value="XM_005773443.1"/>
</dbReference>
<name>A0A0D3JC36_EMIH1</name>
<feature type="region of interest" description="Disordered" evidence="1">
    <location>
        <begin position="296"/>
        <end position="335"/>
    </location>
</feature>
<dbReference type="NCBIfam" id="TIGR01444">
    <property type="entry name" value="fkbM_fam"/>
    <property type="match status" value="1"/>
</dbReference>
<feature type="compositionally biased region" description="Low complexity" evidence="1">
    <location>
        <begin position="297"/>
        <end position="307"/>
    </location>
</feature>
<proteinExistence type="predicted"/>
<dbReference type="PaxDb" id="2903-EOD21071"/>
<feature type="chain" id="PRO_5044291386" description="Methyltransferase FkbM domain-containing protein" evidence="2">
    <location>
        <begin position="18"/>
        <end position="335"/>
    </location>
</feature>
<sequence>MPHNTILGLMAIMVARAAKLSIHSACSSAHLRTFSFAPYSNKDVVASNTNSAEHRFVRAYAESCRKDASLLVDVGGNRGEFTALLAQFWPNASLHVFEVMSKNVHLLQRRMRGMDHVTIHHMAMAQQPASEVAIMGLHQWLKETDRNNGMSMLARTSLHTAVLERVPATSLDAFFGALPFGASQRLAFLKIDAEGMDGPILAGAPQLLSSGRVDLIFFENNRVQVAANWSLLDSVLLLRNHGYEAYLFGEQHLLQLADLCPQHPIFNTKAPTLNIVAWPARAAFAETLLGKYKMSLPPAASPSSRASGGRGSYQGRGGNYGGGGGPGGARGRGLA</sequence>
<dbReference type="EnsemblProtists" id="EOD21071">
    <property type="protein sequence ID" value="EOD21071"/>
    <property type="gene ID" value="EMIHUDRAFT_101764"/>
</dbReference>
<dbReference type="PANTHER" id="PTHR34203">
    <property type="entry name" value="METHYLTRANSFERASE, FKBM FAMILY PROTEIN"/>
    <property type="match status" value="1"/>
</dbReference>